<dbReference type="Pfam" id="PF03473">
    <property type="entry name" value="MOSC"/>
    <property type="match status" value="1"/>
</dbReference>
<comment type="caution">
    <text evidence="7">The sequence shown here is derived from an EMBL/GenBank/DDBJ whole genome shotgun (WGS) entry which is preliminary data.</text>
</comment>
<evidence type="ECO:0000313" key="8">
    <source>
        <dbReference type="Proteomes" id="UP000030106"/>
    </source>
</evidence>
<evidence type="ECO:0000256" key="2">
    <source>
        <dbReference type="ARBA" id="ARBA00022898"/>
    </source>
</evidence>
<dbReference type="PROSITE" id="PS51340">
    <property type="entry name" value="MOSC"/>
    <property type="match status" value="1"/>
</dbReference>
<dbReference type="InterPro" id="IPR005302">
    <property type="entry name" value="MoCF_Sase_C"/>
</dbReference>
<accession>A0A0A2VLM1</accession>
<proteinExistence type="inferred from homology"/>
<dbReference type="SUPFAM" id="SSF141673">
    <property type="entry name" value="MOSC N-terminal domain-like"/>
    <property type="match status" value="1"/>
</dbReference>
<keyword evidence="1 4" id="KW-0808">Transferase</keyword>
<evidence type="ECO:0000256" key="3">
    <source>
        <dbReference type="ARBA" id="ARBA00023150"/>
    </source>
</evidence>
<dbReference type="GO" id="GO:0016829">
    <property type="term" value="F:lyase activity"/>
    <property type="evidence" value="ECO:0007669"/>
    <property type="project" value="UniProtKB-UniRule"/>
</dbReference>
<evidence type="ECO:0000256" key="1">
    <source>
        <dbReference type="ARBA" id="ARBA00022679"/>
    </source>
</evidence>
<dbReference type="eggNOG" id="KOG2142">
    <property type="taxonomic scope" value="Eukaryota"/>
</dbReference>
<organism evidence="7 8">
    <name type="scientific">Beauveria bassiana D1-5</name>
    <dbReference type="NCBI Taxonomy" id="1245745"/>
    <lineage>
        <taxon>Eukaryota</taxon>
        <taxon>Fungi</taxon>
        <taxon>Dikarya</taxon>
        <taxon>Ascomycota</taxon>
        <taxon>Pezizomycotina</taxon>
        <taxon>Sordariomycetes</taxon>
        <taxon>Hypocreomycetidae</taxon>
        <taxon>Hypocreales</taxon>
        <taxon>Cordycipitaceae</taxon>
        <taxon>Beauveria</taxon>
    </lineage>
</organism>
<dbReference type="InterPro" id="IPR005303">
    <property type="entry name" value="MOCOS_middle"/>
</dbReference>
<dbReference type="AlphaFoldDB" id="A0A0A2VLM1"/>
<dbReference type="OrthoDB" id="10264306at2759"/>
<dbReference type="InterPro" id="IPR028886">
    <property type="entry name" value="MoCo_sulfurase"/>
</dbReference>
<dbReference type="Pfam" id="PF03476">
    <property type="entry name" value="MOSC_N"/>
    <property type="match status" value="1"/>
</dbReference>
<comment type="catalytic activity">
    <reaction evidence="4">
        <text>Mo-molybdopterin + L-cysteine + AH2 = thio-Mo-molybdopterin + L-alanine + A + H2O</text>
        <dbReference type="Rhea" id="RHEA:42636"/>
        <dbReference type="ChEBI" id="CHEBI:13193"/>
        <dbReference type="ChEBI" id="CHEBI:15377"/>
        <dbReference type="ChEBI" id="CHEBI:17499"/>
        <dbReference type="ChEBI" id="CHEBI:35235"/>
        <dbReference type="ChEBI" id="CHEBI:57972"/>
        <dbReference type="ChEBI" id="CHEBI:71302"/>
        <dbReference type="ChEBI" id="CHEBI:82685"/>
        <dbReference type="EC" id="2.8.1.9"/>
    </reaction>
</comment>
<feature type="domain" description="MOSC" evidence="6">
    <location>
        <begin position="636"/>
        <end position="806"/>
    </location>
</feature>
<comment type="function">
    <text evidence="4">Sulfurates the molybdenum cofactor. Sulfation of molybdenum is essential for xanthine dehydrogenase (XDH) and aldehyde oxidase (ADO) enzymes in which molybdenum cofactor is liganded by 1 oxygen and 1 sulfur atom in active form.</text>
</comment>
<evidence type="ECO:0000313" key="7">
    <source>
        <dbReference type="EMBL" id="KGQ08796.1"/>
    </source>
</evidence>
<reference evidence="7 8" key="1">
    <citation type="submission" date="2012-10" db="EMBL/GenBank/DDBJ databases">
        <title>Genome sequencing and analysis of entomopathogenic fungi Beauveria bassiana D1-5.</title>
        <authorList>
            <person name="Li Q."/>
            <person name="Wang L."/>
            <person name="Zhang Z."/>
            <person name="Wang Q."/>
            <person name="Ren J."/>
            <person name="Wang M."/>
            <person name="Xu W."/>
            <person name="Wang J."/>
            <person name="Lu Y."/>
            <person name="Du Q."/>
            <person name="Sun Z."/>
        </authorList>
    </citation>
    <scope>NUCLEOTIDE SEQUENCE [LARGE SCALE GENOMIC DNA]</scope>
    <source>
        <strain evidence="7 8">D1-5</strain>
    </source>
</reference>
<dbReference type="Pfam" id="PF00266">
    <property type="entry name" value="Aminotran_5"/>
    <property type="match status" value="1"/>
</dbReference>
<feature type="region of interest" description="Disordered" evidence="5">
    <location>
        <begin position="628"/>
        <end position="660"/>
    </location>
</feature>
<dbReference type="PANTHER" id="PTHR14237">
    <property type="entry name" value="MOLYBDOPTERIN COFACTOR SULFURASE MOSC"/>
    <property type="match status" value="1"/>
</dbReference>
<dbReference type="HAMAP" id="MF_03050">
    <property type="entry name" value="MOCOS"/>
    <property type="match status" value="1"/>
</dbReference>
<sequence>MDPAIYGYNEAIEQLRDAQFPMLKDSIYLDHAGATLPSKALMDGFAAELTSVLYGNPHSGSLPSQLSTDQVDDVRLRLLEFFNANPDEYDLVFVANATAGIKLVLDGLRSVPGGFSHVYHQACHTSLVGVREEAKRSICVNDEQVERWINGDSLIESDESSTTLFSYSAQSHMDGRRYPLSWARDINAAHQIYTLLDAASFGATSQLNMSHPDFAADFVVLSLYKIFGFPDLGVLLVRKSAEHLFDQRKYFGGGTVDMVVVGREQWHARKTTFLHERLEDGTLPFHNIIAAGIALTTHASLFGSIEDVSRHTFYLTHRLYTGLEKLHHGNGRPVCTLYTPNLMAGPTGPVVSFNIRSSLGAWTTLGEFEKLAIINKIHVRTGSLCSPGGIAAALDLQPWEMRKNFSAGFRCGSDNDVMNGKPVGVIRASLGAMSVKADVDGFLKFIEEFFVEASTPQLPDELPTSEDATTGPSLRVKAMTVYPIKSCGGFAVPAGMDWSIRPEGLAWDREWCLLHKGSGQALSQKRYPRMALLRPTLDFNAGVLRMNYQGSSKTVSVPLSADPSHFEDDFCQAKSRVCGEEIMAQKYNSEELNCFFSQALGVPCVLARFPPGGRGLGSRLNKAKMQKYQQADKSQRLLPGSFPDDVPSPPDSDSEQSKTQTRILLSNESPILMIHSASLGTLNEAIVQQGGSPATAAAFRANIVLERSRENGDRVELPAYSEDSWRKVRIGVQTFSLLGACRRCQMVCVDQETGERKQEPLATLSKTRRFDGKIYFGAHMKHDDAGFSSEANQHPTIRVGERVVVDA</sequence>
<dbReference type="Gene3D" id="3.40.640.10">
    <property type="entry name" value="Type I PLP-dependent aspartate aminotransferase-like (Major domain)"/>
    <property type="match status" value="1"/>
</dbReference>
<dbReference type="GO" id="GO:0030151">
    <property type="term" value="F:molybdenum ion binding"/>
    <property type="evidence" value="ECO:0007669"/>
    <property type="project" value="UniProtKB-UniRule"/>
</dbReference>
<dbReference type="Gene3D" id="3.90.1150.10">
    <property type="entry name" value="Aspartate Aminotransferase, domain 1"/>
    <property type="match status" value="1"/>
</dbReference>
<keyword evidence="3 4" id="KW-0501">Molybdenum cofactor biosynthesis</keyword>
<feature type="modified residue" description="N6-(pyridoxal phosphate)lysine" evidence="4">
    <location>
        <position position="225"/>
    </location>
</feature>
<dbReference type="InterPro" id="IPR015421">
    <property type="entry name" value="PyrdxlP-dep_Trfase_major"/>
</dbReference>
<name>A0A0A2VLM1_BEABA</name>
<dbReference type="HOGENOM" id="CLU_010913_0_0_1"/>
<comment type="cofactor">
    <cofactor evidence="4">
        <name>pyridoxal 5'-phosphate</name>
        <dbReference type="ChEBI" id="CHEBI:597326"/>
    </cofactor>
</comment>
<dbReference type="InterPro" id="IPR000192">
    <property type="entry name" value="Aminotrans_V_dom"/>
</dbReference>
<dbReference type="InterPro" id="IPR015422">
    <property type="entry name" value="PyrdxlP-dep_Trfase_small"/>
</dbReference>
<keyword evidence="2 4" id="KW-0663">Pyridoxal phosphate</keyword>
<dbReference type="InterPro" id="IPR015424">
    <property type="entry name" value="PyrdxlP-dep_Trfase"/>
</dbReference>
<dbReference type="PANTHER" id="PTHR14237:SF80">
    <property type="entry name" value="MOLYBDENUM COFACTOR SULFURASE"/>
    <property type="match status" value="1"/>
</dbReference>
<evidence type="ECO:0000256" key="4">
    <source>
        <dbReference type="HAMAP-Rule" id="MF_03050"/>
    </source>
</evidence>
<dbReference type="STRING" id="1245745.A0A0A2VLM1"/>
<comment type="similarity">
    <text evidence="4">Belongs to the class-V pyridoxal-phosphate-dependent aminotransferase family. MOCOS subfamily.</text>
</comment>
<feature type="active site" evidence="4">
    <location>
        <position position="385"/>
    </location>
</feature>
<dbReference type="GO" id="GO:0008265">
    <property type="term" value="F:molybdenum cofactor sulfurtransferase activity"/>
    <property type="evidence" value="ECO:0007669"/>
    <property type="project" value="UniProtKB-UniRule"/>
</dbReference>
<protein>
    <recommendedName>
        <fullName evidence="4">Molybdenum cofactor sulfurase</fullName>
        <shortName evidence="4">MCS</shortName>
        <shortName evidence="4">MOS</shortName>
        <shortName evidence="4">MoCo sulfurase</shortName>
        <ecNumber evidence="4">2.8.1.9</ecNumber>
    </recommendedName>
    <alternativeName>
        <fullName evidence="4">Molybdenum cofactor sulfurtransferase</fullName>
    </alternativeName>
</protein>
<dbReference type="GO" id="GO:0030170">
    <property type="term" value="F:pyridoxal phosphate binding"/>
    <property type="evidence" value="ECO:0007669"/>
    <property type="project" value="UniProtKB-UniRule"/>
</dbReference>
<dbReference type="EC" id="2.8.1.9" evidence="4"/>
<evidence type="ECO:0000259" key="6">
    <source>
        <dbReference type="PROSITE" id="PS51340"/>
    </source>
</evidence>
<dbReference type="Proteomes" id="UP000030106">
    <property type="component" value="Unassembled WGS sequence"/>
</dbReference>
<dbReference type="GO" id="GO:0006777">
    <property type="term" value="P:Mo-molybdopterin cofactor biosynthetic process"/>
    <property type="evidence" value="ECO:0007669"/>
    <property type="project" value="UniProtKB-UniRule"/>
</dbReference>
<dbReference type="EMBL" id="ANFO01000541">
    <property type="protein sequence ID" value="KGQ08796.1"/>
    <property type="molecule type" value="Genomic_DNA"/>
</dbReference>
<gene>
    <name evidence="4" type="primary">hxB</name>
    <name evidence="7" type="ORF">BBAD15_g5875</name>
</gene>
<evidence type="ECO:0000256" key="5">
    <source>
        <dbReference type="SAM" id="MobiDB-lite"/>
    </source>
</evidence>
<dbReference type="SUPFAM" id="SSF53383">
    <property type="entry name" value="PLP-dependent transferases"/>
    <property type="match status" value="1"/>
</dbReference>